<keyword evidence="2" id="KW-0418">Kinase</keyword>
<dbReference type="GO" id="GO:0016301">
    <property type="term" value="F:kinase activity"/>
    <property type="evidence" value="ECO:0007669"/>
    <property type="project" value="UniProtKB-KW"/>
</dbReference>
<dbReference type="PROSITE" id="PS50146">
    <property type="entry name" value="DAGK"/>
    <property type="match status" value="1"/>
</dbReference>
<dbReference type="Gene3D" id="3.40.50.10330">
    <property type="entry name" value="Probable inorganic polyphosphate/atp-NAD kinase, domain 1"/>
    <property type="match status" value="1"/>
</dbReference>
<feature type="non-terminal residue" evidence="2">
    <location>
        <position position="197"/>
    </location>
</feature>
<dbReference type="InterPro" id="IPR001206">
    <property type="entry name" value="Diacylglycerol_kinase_cat_dom"/>
</dbReference>
<feature type="domain" description="DAGKc" evidence="1">
    <location>
        <begin position="1"/>
        <end position="131"/>
    </location>
</feature>
<protein>
    <submittedName>
        <fullName evidence="2">NAD(+)/NADH kinase</fullName>
    </submittedName>
</protein>
<dbReference type="GO" id="GO:0005886">
    <property type="term" value="C:plasma membrane"/>
    <property type="evidence" value="ECO:0007669"/>
    <property type="project" value="TreeGrafter"/>
</dbReference>
<evidence type="ECO:0000313" key="3">
    <source>
        <dbReference type="Proteomes" id="UP000697710"/>
    </source>
</evidence>
<dbReference type="PANTHER" id="PTHR12358">
    <property type="entry name" value="SPHINGOSINE KINASE"/>
    <property type="match status" value="1"/>
</dbReference>
<sequence length="197" mass="20592">MKRALVIVNPTAGQRTPEDTRSEIEEAATEHAEWRCEIRETTGPGDAARWAGEAAAEGFDRVIAVGGDGTVTEAAAGLLEAGSDLPLAAIPVGTANVLGEVLRVPSDLGEAVAVALTGEARDFDIGHLPEHDRYFLIGIGIGIPGKTVENADRTAKDRFGFAAYVFAFLEGLAENRSAVIDSTIDGEPHIASGQSVI</sequence>
<reference evidence="2" key="2">
    <citation type="journal article" date="2021" name="Microbiome">
        <title>Successional dynamics and alternative stable states in a saline activated sludge microbial community over 9 years.</title>
        <authorList>
            <person name="Wang Y."/>
            <person name="Ye J."/>
            <person name="Ju F."/>
            <person name="Liu L."/>
            <person name="Boyd J.A."/>
            <person name="Deng Y."/>
            <person name="Parks D.H."/>
            <person name="Jiang X."/>
            <person name="Yin X."/>
            <person name="Woodcroft B.J."/>
            <person name="Tyson G.W."/>
            <person name="Hugenholtz P."/>
            <person name="Polz M.F."/>
            <person name="Zhang T."/>
        </authorList>
    </citation>
    <scope>NUCLEOTIDE SEQUENCE</scope>
    <source>
        <strain evidence="2">HKST-UBA01</strain>
    </source>
</reference>
<dbReference type="InterPro" id="IPR017438">
    <property type="entry name" value="ATP-NAD_kinase_N"/>
</dbReference>
<dbReference type="InterPro" id="IPR050187">
    <property type="entry name" value="Lipid_Phosphate_FormReg"/>
</dbReference>
<dbReference type="Pfam" id="PF00781">
    <property type="entry name" value="DAGK_cat"/>
    <property type="match status" value="1"/>
</dbReference>
<reference evidence="2" key="1">
    <citation type="submission" date="2020-04" db="EMBL/GenBank/DDBJ databases">
        <authorList>
            <person name="Zhang T."/>
        </authorList>
    </citation>
    <scope>NUCLEOTIDE SEQUENCE</scope>
    <source>
        <strain evidence="2">HKST-UBA01</strain>
    </source>
</reference>
<comment type="caution">
    <text evidence="2">The sequence shown here is derived from an EMBL/GenBank/DDBJ whole genome shotgun (WGS) entry which is preliminary data.</text>
</comment>
<dbReference type="Gene3D" id="2.60.200.40">
    <property type="match status" value="1"/>
</dbReference>
<dbReference type="SMART" id="SM00046">
    <property type="entry name" value="DAGKc"/>
    <property type="match status" value="1"/>
</dbReference>
<organism evidence="2 3">
    <name type="scientific">Eiseniibacteriota bacterium</name>
    <dbReference type="NCBI Taxonomy" id="2212470"/>
    <lineage>
        <taxon>Bacteria</taxon>
        <taxon>Candidatus Eiseniibacteriota</taxon>
    </lineage>
</organism>
<dbReference type="PANTHER" id="PTHR12358:SF106">
    <property type="entry name" value="LIPID KINASE YEGS"/>
    <property type="match status" value="1"/>
</dbReference>
<name>A0A956RQD8_UNCEI</name>
<proteinExistence type="predicted"/>
<dbReference type="SUPFAM" id="SSF111331">
    <property type="entry name" value="NAD kinase/diacylglycerol kinase-like"/>
    <property type="match status" value="1"/>
</dbReference>
<accession>A0A956RQD8</accession>
<dbReference type="InterPro" id="IPR016064">
    <property type="entry name" value="NAD/diacylglycerol_kinase_sf"/>
</dbReference>
<evidence type="ECO:0000313" key="2">
    <source>
        <dbReference type="EMBL" id="MCA9728875.1"/>
    </source>
</evidence>
<evidence type="ECO:0000259" key="1">
    <source>
        <dbReference type="PROSITE" id="PS50146"/>
    </source>
</evidence>
<dbReference type="EMBL" id="JAGQHR010000500">
    <property type="protein sequence ID" value="MCA9728875.1"/>
    <property type="molecule type" value="Genomic_DNA"/>
</dbReference>
<keyword evidence="2" id="KW-0808">Transferase</keyword>
<dbReference type="AlphaFoldDB" id="A0A956RQD8"/>
<dbReference type="Proteomes" id="UP000697710">
    <property type="component" value="Unassembled WGS sequence"/>
</dbReference>
<gene>
    <name evidence="2" type="ORF">KC729_14385</name>
</gene>